<proteinExistence type="inferred from homology"/>
<feature type="region of interest" description="Disordered" evidence="8">
    <location>
        <begin position="181"/>
        <end position="267"/>
    </location>
</feature>
<keyword evidence="4 7" id="KW-0560">Oxidoreductase</keyword>
<keyword evidence="2 7" id="KW-0479">Metal-binding</keyword>
<evidence type="ECO:0000313" key="11">
    <source>
        <dbReference type="Proteomes" id="UP001140949"/>
    </source>
</evidence>
<evidence type="ECO:0000256" key="4">
    <source>
        <dbReference type="ARBA" id="ARBA00023002"/>
    </source>
</evidence>
<dbReference type="GO" id="GO:0048038">
    <property type="term" value="F:quinone binding"/>
    <property type="evidence" value="ECO:0007669"/>
    <property type="project" value="InterPro"/>
</dbReference>
<dbReference type="FunFam" id="3.10.450.40:FF:000012">
    <property type="entry name" value="Amine oxidase"/>
    <property type="match status" value="1"/>
</dbReference>
<evidence type="ECO:0000313" key="10">
    <source>
        <dbReference type="EMBL" id="KAJ6791506.1"/>
    </source>
</evidence>
<evidence type="ECO:0000256" key="3">
    <source>
        <dbReference type="ARBA" id="ARBA00022772"/>
    </source>
</evidence>
<dbReference type="SUPFAM" id="SSF54416">
    <property type="entry name" value="Amine oxidase N-terminal region"/>
    <property type="match status" value="1"/>
</dbReference>
<dbReference type="GO" id="GO:0008131">
    <property type="term" value="F:primary methylamine oxidase activity"/>
    <property type="evidence" value="ECO:0007669"/>
    <property type="project" value="InterPro"/>
</dbReference>
<evidence type="ECO:0000256" key="8">
    <source>
        <dbReference type="SAM" id="MobiDB-lite"/>
    </source>
</evidence>
<reference evidence="10" key="2">
    <citation type="submission" date="2023-04" db="EMBL/GenBank/DDBJ databases">
        <authorList>
            <person name="Bruccoleri R.E."/>
            <person name="Oakeley E.J."/>
            <person name="Faust A.-M."/>
            <person name="Dessus-Babus S."/>
            <person name="Altorfer M."/>
            <person name="Burckhardt D."/>
            <person name="Oertli M."/>
            <person name="Naumann U."/>
            <person name="Petersen F."/>
            <person name="Wong J."/>
        </authorList>
    </citation>
    <scope>NUCLEOTIDE SEQUENCE</scope>
    <source>
        <strain evidence="10">GSM-AAB239-AS_SAM_17_03QT</strain>
        <tissue evidence="10">Leaf</tissue>
    </source>
</reference>
<evidence type="ECO:0000256" key="5">
    <source>
        <dbReference type="ARBA" id="ARBA00023008"/>
    </source>
</evidence>
<dbReference type="Pfam" id="PF02727">
    <property type="entry name" value="Cu_amine_oxidN2"/>
    <property type="match status" value="1"/>
</dbReference>
<organism evidence="10 11">
    <name type="scientific">Iris pallida</name>
    <name type="common">Sweet iris</name>
    <dbReference type="NCBI Taxonomy" id="29817"/>
    <lineage>
        <taxon>Eukaryota</taxon>
        <taxon>Viridiplantae</taxon>
        <taxon>Streptophyta</taxon>
        <taxon>Embryophyta</taxon>
        <taxon>Tracheophyta</taxon>
        <taxon>Spermatophyta</taxon>
        <taxon>Magnoliopsida</taxon>
        <taxon>Liliopsida</taxon>
        <taxon>Asparagales</taxon>
        <taxon>Iridaceae</taxon>
        <taxon>Iridoideae</taxon>
        <taxon>Irideae</taxon>
        <taxon>Iris</taxon>
    </lineage>
</organism>
<comment type="similarity">
    <text evidence="1 7">Belongs to the copper/topaquinone oxidase family.</text>
</comment>
<evidence type="ECO:0000256" key="6">
    <source>
        <dbReference type="ARBA" id="ARBA00023157"/>
    </source>
</evidence>
<evidence type="ECO:0000256" key="1">
    <source>
        <dbReference type="ARBA" id="ARBA00007983"/>
    </source>
</evidence>
<dbReference type="Proteomes" id="UP001140949">
    <property type="component" value="Unassembled WGS sequence"/>
</dbReference>
<evidence type="ECO:0000256" key="2">
    <source>
        <dbReference type="ARBA" id="ARBA00022723"/>
    </source>
</evidence>
<comment type="PTM">
    <text evidence="7">Topaquinone (TPQ) is generated by copper-dependent autoxidation of a specific tyrosyl residue.</text>
</comment>
<feature type="compositionally biased region" description="Gly residues" evidence="8">
    <location>
        <begin position="258"/>
        <end position="267"/>
    </location>
</feature>
<dbReference type="EMBL" id="JANAVB010044419">
    <property type="protein sequence ID" value="KAJ6791506.1"/>
    <property type="molecule type" value="Genomic_DNA"/>
</dbReference>
<comment type="cofactor">
    <cofactor evidence="7">
        <name>Cu cation</name>
        <dbReference type="ChEBI" id="CHEBI:23378"/>
    </cofactor>
    <text evidence="7">Contains 1 topaquinone per subunit.</text>
</comment>
<dbReference type="PANTHER" id="PTHR10638:SF71">
    <property type="entry name" value="AMINE OXIDASE"/>
    <property type="match status" value="1"/>
</dbReference>
<keyword evidence="5 7" id="KW-0186">Copper</keyword>
<dbReference type="EC" id="1.4.3.-" evidence="7"/>
<dbReference type="GO" id="GO:0009308">
    <property type="term" value="P:amine metabolic process"/>
    <property type="evidence" value="ECO:0007669"/>
    <property type="project" value="UniProtKB-UniRule"/>
</dbReference>
<dbReference type="Gene3D" id="3.10.450.40">
    <property type="match status" value="1"/>
</dbReference>
<dbReference type="GO" id="GO:0005507">
    <property type="term" value="F:copper ion binding"/>
    <property type="evidence" value="ECO:0007669"/>
    <property type="project" value="InterPro"/>
</dbReference>
<dbReference type="AlphaFoldDB" id="A0AAX6DIC5"/>
<reference evidence="10" key="1">
    <citation type="journal article" date="2023" name="GigaByte">
        <title>Genome assembly of the bearded iris, Iris pallida Lam.</title>
        <authorList>
            <person name="Bruccoleri R.E."/>
            <person name="Oakeley E.J."/>
            <person name="Faust A.M.E."/>
            <person name="Altorfer M."/>
            <person name="Dessus-Babus S."/>
            <person name="Burckhardt D."/>
            <person name="Oertli M."/>
            <person name="Naumann U."/>
            <person name="Petersen F."/>
            <person name="Wong J."/>
        </authorList>
    </citation>
    <scope>NUCLEOTIDE SEQUENCE</scope>
    <source>
        <strain evidence="10">GSM-AAB239-AS_SAM_17_03QT</strain>
    </source>
</reference>
<sequence>MTPRLLHLSLSLSLSLNMTPKSLHPSSSLSPSLVSHLEFTQPSPPRPLTPSEISAVAGIVNSSLLGSSKSLAFHYVGLDEPDKPALYSYLSNPSRATLPPRRAFVIARADKQTHEVCVNIADRKVVSDRVYEGFGYPTLTFEEQIEASALPLNYPVHRVGEEERRANEGRGLHHVLRRVVRRGRAGEEGPKDSVLSDGGDGEPLHEASGGDNSGGRPRGHGDCGVRRQVRGAGAEGGRHGLQSVEAEATFRTADEAGDGGPAGGEGV</sequence>
<dbReference type="InterPro" id="IPR016182">
    <property type="entry name" value="Cu_amine_oxidase_N-reg"/>
</dbReference>
<protein>
    <recommendedName>
        <fullName evidence="7">Amine oxidase</fullName>
        <ecNumber evidence="7">1.4.3.-</ecNumber>
    </recommendedName>
</protein>
<gene>
    <name evidence="10" type="ORF">M6B38_245165</name>
</gene>
<dbReference type="InterPro" id="IPR000269">
    <property type="entry name" value="Cu_amine_oxidase"/>
</dbReference>
<dbReference type="InterPro" id="IPR015800">
    <property type="entry name" value="Cu_amine_oxidase_N2"/>
</dbReference>
<keyword evidence="11" id="KW-1185">Reference proteome</keyword>
<comment type="caution">
    <text evidence="10">The sequence shown here is derived from an EMBL/GenBank/DDBJ whole genome shotgun (WGS) entry which is preliminary data.</text>
</comment>
<evidence type="ECO:0000256" key="7">
    <source>
        <dbReference type="RuleBase" id="RU000672"/>
    </source>
</evidence>
<keyword evidence="6" id="KW-1015">Disulfide bond</keyword>
<dbReference type="PANTHER" id="PTHR10638">
    <property type="entry name" value="COPPER AMINE OXIDASE"/>
    <property type="match status" value="1"/>
</dbReference>
<accession>A0AAX6DIC5</accession>
<name>A0AAX6DIC5_IRIPA</name>
<evidence type="ECO:0000259" key="9">
    <source>
        <dbReference type="Pfam" id="PF02727"/>
    </source>
</evidence>
<feature type="domain" description="Copper amine oxidase N2-terminal" evidence="9">
    <location>
        <begin position="46"/>
        <end position="129"/>
    </location>
</feature>
<keyword evidence="3 7" id="KW-0801">TPQ</keyword>